<accession>L7FKH8</accession>
<dbReference type="InterPro" id="IPR006571">
    <property type="entry name" value="TLDc_dom"/>
</dbReference>
<evidence type="ECO:0000313" key="2">
    <source>
        <dbReference type="EMBL" id="ELP86373.1"/>
    </source>
</evidence>
<organism evidence="2 3">
    <name type="scientific">Entamoeba invadens IP1</name>
    <dbReference type="NCBI Taxonomy" id="370355"/>
    <lineage>
        <taxon>Eukaryota</taxon>
        <taxon>Amoebozoa</taxon>
        <taxon>Evosea</taxon>
        <taxon>Archamoebae</taxon>
        <taxon>Mastigamoebida</taxon>
        <taxon>Entamoebidae</taxon>
        <taxon>Entamoeba</taxon>
    </lineage>
</organism>
<feature type="domain" description="TLDc" evidence="1">
    <location>
        <begin position="447"/>
        <end position="569"/>
    </location>
</feature>
<dbReference type="Pfam" id="PF07534">
    <property type="entry name" value="TLD"/>
    <property type="match status" value="1"/>
</dbReference>
<proteinExistence type="predicted"/>
<sequence>MEKDFTKEEYYNKLKASQERCTEAIEKCGKLISELERSAYCARDLMKGYESKLYQLRKQELETQESKTVIQKKRFNNELKVNTQRKKLMSKVNTLKEEKHKSVPIQLLQEEPQETIDNTFFTELDTLSEKNMNNGDDNENIDERPINMKEKKGEKDEEMANFKADVFKTPFSAQEEDAICQWTNLAMSDIIYDSASSQKEKSVVTQLLLKKKDLVFLLEDSHQNRFGGYLHKEVSVVHKPLSDKKAFLFSLFSNGRIEGMEKFEIGQKYNCCFRLPNKSSKILFKFGEKGDLVVKFDGENSFCQQLSFNFNGKENVLCGSTYPKTFTTKRIVVVQMKPKDDAEEVKTVVPIEQIELKQIKDANETKAKSDEEDGQTVRLSTEKLHKELVNEFLSQSVDFSMTGRLGEFFKVFTNTKEDVFHTVSPTVLPNLTSEEITTLCGWLKTTRPSKVIYDSSDKTLGDRWVEETISLKAFVVLLVDKENNKFGGVVSRQIPRRGTWVSDKNSFLFSFESNGRMNKPRMFPIKRESSAKAFYVSEEYDDLRLVFGEFGDLFLKETAEGKYMCSCKQRSYEFIGASNALCGLMFPRDVEIRMFQFIQLDDILD</sequence>
<reference evidence="2 3" key="1">
    <citation type="submission" date="2012-10" db="EMBL/GenBank/DDBJ databases">
        <authorList>
            <person name="Zafar N."/>
            <person name="Inman J."/>
            <person name="Hall N."/>
            <person name="Lorenzi H."/>
            <person name="Caler E."/>
        </authorList>
    </citation>
    <scope>NUCLEOTIDE SEQUENCE [LARGE SCALE GENOMIC DNA]</scope>
    <source>
        <strain evidence="2 3">IP1</strain>
    </source>
</reference>
<name>L7FKH8_ENTIV</name>
<dbReference type="Proteomes" id="UP000014680">
    <property type="component" value="Unassembled WGS sequence"/>
</dbReference>
<evidence type="ECO:0000259" key="1">
    <source>
        <dbReference type="Pfam" id="PF07534"/>
    </source>
</evidence>
<dbReference type="AlphaFoldDB" id="L7FKH8"/>
<keyword evidence="3" id="KW-1185">Reference proteome</keyword>
<dbReference type="GeneID" id="14885353"/>
<dbReference type="RefSeq" id="XP_004185719.1">
    <property type="nucleotide sequence ID" value="XM_004185671.1"/>
</dbReference>
<dbReference type="EMBL" id="KB206986">
    <property type="protein sequence ID" value="ELP86373.1"/>
    <property type="molecule type" value="Genomic_DNA"/>
</dbReference>
<dbReference type="KEGG" id="eiv:EIN_296930"/>
<dbReference type="VEuPathDB" id="AmoebaDB:EIN_296930"/>
<protein>
    <recommendedName>
        <fullName evidence="1">TLDc domain-containing protein</fullName>
    </recommendedName>
</protein>
<evidence type="ECO:0000313" key="3">
    <source>
        <dbReference type="Proteomes" id="UP000014680"/>
    </source>
</evidence>
<gene>
    <name evidence="2" type="ORF">EIN_296930</name>
</gene>